<dbReference type="AlphaFoldDB" id="A0A1C3K4E5"/>
<feature type="domain" description="HTH lysR-type" evidence="5">
    <location>
        <begin position="11"/>
        <end position="68"/>
    </location>
</feature>
<evidence type="ECO:0000259" key="5">
    <source>
        <dbReference type="PROSITE" id="PS50931"/>
    </source>
</evidence>
<evidence type="ECO:0000256" key="1">
    <source>
        <dbReference type="ARBA" id="ARBA00009437"/>
    </source>
</evidence>
<keyword evidence="8" id="KW-1185">Reference proteome</keyword>
<dbReference type="GO" id="GO:0003700">
    <property type="term" value="F:DNA-binding transcription factor activity"/>
    <property type="evidence" value="ECO:0007669"/>
    <property type="project" value="InterPro"/>
</dbReference>
<dbReference type="OrthoDB" id="8849678at2"/>
<dbReference type="InterPro" id="IPR005119">
    <property type="entry name" value="LysR_subst-bd"/>
</dbReference>
<dbReference type="KEGG" id="odi:ODI_R0356"/>
<organism evidence="6 8">
    <name type="scientific">Orrella dioscoreae</name>
    <dbReference type="NCBI Taxonomy" id="1851544"/>
    <lineage>
        <taxon>Bacteria</taxon>
        <taxon>Pseudomonadati</taxon>
        <taxon>Pseudomonadota</taxon>
        <taxon>Betaproteobacteria</taxon>
        <taxon>Burkholderiales</taxon>
        <taxon>Alcaligenaceae</taxon>
        <taxon>Orrella</taxon>
    </lineage>
</organism>
<evidence type="ECO:0000256" key="4">
    <source>
        <dbReference type="ARBA" id="ARBA00023163"/>
    </source>
</evidence>
<gene>
    <name evidence="6" type="ORF">ODI_04154</name>
    <name evidence="7" type="ORF">ODI_R0356</name>
</gene>
<dbReference type="RefSeq" id="WP_067756030.1">
    <property type="nucleotide sequence ID" value="NZ_LT907988.1"/>
</dbReference>
<evidence type="ECO:0000313" key="8">
    <source>
        <dbReference type="Proteomes" id="UP000078558"/>
    </source>
</evidence>
<dbReference type="PANTHER" id="PTHR30427">
    <property type="entry name" value="TRANSCRIPTIONAL ACTIVATOR PROTEIN LYSR"/>
    <property type="match status" value="1"/>
</dbReference>
<evidence type="ECO:0000256" key="3">
    <source>
        <dbReference type="ARBA" id="ARBA00023125"/>
    </source>
</evidence>
<dbReference type="Proteomes" id="UP000078558">
    <property type="component" value="Chromosome I"/>
</dbReference>
<dbReference type="PANTHER" id="PTHR30427:SF1">
    <property type="entry name" value="TRANSCRIPTIONAL ACTIVATOR PROTEIN LYSR"/>
    <property type="match status" value="1"/>
</dbReference>
<dbReference type="PROSITE" id="PS50931">
    <property type="entry name" value="HTH_LYSR"/>
    <property type="match status" value="1"/>
</dbReference>
<name>A0A1C3K4E5_9BURK</name>
<sequence length="309" mass="33414">MSETPLSAHTLKIHELEAFRAVMLRGTATEAAVLLHTSQPVVSKLIARFQRHIGIKLFELRKSRLVPTPEARVLFHTIERTYAGLEHVAHTIAELRGGHSGRLVVGSLPSFGMGPLADIAARFLKDEPGIRISVETVNSSLIRHSVVSGKADLGVALKSIDTAGVNAEPLVEVNTVCVMDRTHALAGKRSINVRDLEGVPMILPSRDSASHTAIAQMFADEGITPHLSAETSYAMTMCLLAMQGAGAALVSPFAAMHLRRSGLVIKRFEPSLPIELMLLTALDSSPSRISSMFIERLKAAMPALRQQWG</sequence>
<keyword evidence="3" id="KW-0238">DNA-binding</keyword>
<comment type="similarity">
    <text evidence="1">Belongs to the LysR transcriptional regulatory family.</text>
</comment>
<protein>
    <submittedName>
        <fullName evidence="6">LysR-family transcriptional regulator</fullName>
    </submittedName>
</protein>
<accession>A0A1C3K4E5</accession>
<reference evidence="7 8" key="2">
    <citation type="submission" date="2017-08" db="EMBL/GenBank/DDBJ databases">
        <authorList>
            <person name="de Groot N.N."/>
        </authorList>
    </citation>
    <scope>NUCLEOTIDE SEQUENCE [LARGE SCALE GENOMIC DNA]</scope>
    <source>
        <strain evidence="7">Orrdi1</strain>
    </source>
</reference>
<dbReference type="Gene3D" id="3.40.190.290">
    <property type="match status" value="1"/>
</dbReference>
<dbReference type="SUPFAM" id="SSF53850">
    <property type="entry name" value="Periplasmic binding protein-like II"/>
    <property type="match status" value="1"/>
</dbReference>
<dbReference type="GO" id="GO:0043565">
    <property type="term" value="F:sequence-specific DNA binding"/>
    <property type="evidence" value="ECO:0007669"/>
    <property type="project" value="TreeGrafter"/>
</dbReference>
<dbReference type="InterPro" id="IPR036390">
    <property type="entry name" value="WH_DNA-bd_sf"/>
</dbReference>
<proteinExistence type="inferred from homology"/>
<keyword evidence="4" id="KW-0804">Transcription</keyword>
<dbReference type="Gene3D" id="1.10.10.10">
    <property type="entry name" value="Winged helix-like DNA-binding domain superfamily/Winged helix DNA-binding domain"/>
    <property type="match status" value="1"/>
</dbReference>
<dbReference type="Pfam" id="PF00126">
    <property type="entry name" value="HTH_1"/>
    <property type="match status" value="1"/>
</dbReference>
<evidence type="ECO:0000256" key="2">
    <source>
        <dbReference type="ARBA" id="ARBA00023015"/>
    </source>
</evidence>
<dbReference type="EMBL" id="LT907988">
    <property type="protein sequence ID" value="SOE46571.1"/>
    <property type="molecule type" value="Genomic_DNA"/>
</dbReference>
<evidence type="ECO:0000313" key="6">
    <source>
        <dbReference type="EMBL" id="SBT26381.1"/>
    </source>
</evidence>
<keyword evidence="2" id="KW-0805">Transcription regulation</keyword>
<dbReference type="SUPFAM" id="SSF46785">
    <property type="entry name" value="Winged helix' DNA-binding domain"/>
    <property type="match status" value="1"/>
</dbReference>
<reference evidence="6 8" key="1">
    <citation type="submission" date="2016-06" db="EMBL/GenBank/DDBJ databases">
        <authorList>
            <person name="Kjaerup R.B."/>
            <person name="Dalgaard T.S."/>
            <person name="Juul-Madsen H.R."/>
        </authorList>
    </citation>
    <scope>NUCLEOTIDE SEQUENCE [LARGE SCALE GENOMIC DNA]</scope>
    <source>
        <strain evidence="6">Orrdi1</strain>
    </source>
</reference>
<dbReference type="STRING" id="1851544.ODI_04154"/>
<dbReference type="GO" id="GO:0010628">
    <property type="term" value="P:positive regulation of gene expression"/>
    <property type="evidence" value="ECO:0007669"/>
    <property type="project" value="TreeGrafter"/>
</dbReference>
<dbReference type="InterPro" id="IPR036388">
    <property type="entry name" value="WH-like_DNA-bd_sf"/>
</dbReference>
<dbReference type="EMBL" id="FLRC01000033">
    <property type="protein sequence ID" value="SBT26381.1"/>
    <property type="molecule type" value="Genomic_DNA"/>
</dbReference>
<dbReference type="Pfam" id="PF03466">
    <property type="entry name" value="LysR_substrate"/>
    <property type="match status" value="1"/>
</dbReference>
<evidence type="ECO:0000313" key="7">
    <source>
        <dbReference type="EMBL" id="SOE46571.1"/>
    </source>
</evidence>
<dbReference type="InterPro" id="IPR000847">
    <property type="entry name" value="LysR_HTH_N"/>
</dbReference>